<dbReference type="RefSeq" id="WP_132282744.1">
    <property type="nucleotide sequence ID" value="NZ_SMGQ01000013.1"/>
</dbReference>
<dbReference type="Proteomes" id="UP000294545">
    <property type="component" value="Unassembled WGS sequence"/>
</dbReference>
<dbReference type="EMBL" id="SMGQ01000013">
    <property type="protein sequence ID" value="TCK92893.1"/>
    <property type="molecule type" value="Genomic_DNA"/>
</dbReference>
<comment type="caution">
    <text evidence="2">The sequence shown here is derived from an EMBL/GenBank/DDBJ whole genome shotgun (WGS) entry which is preliminary data.</text>
</comment>
<accession>A0A4R1MSJ0</accession>
<name>A0A4R1MSJ0_9FIRM</name>
<evidence type="ECO:0000313" key="3">
    <source>
        <dbReference type="Proteomes" id="UP000294545"/>
    </source>
</evidence>
<dbReference type="InterPro" id="IPR031493">
    <property type="entry name" value="Zinc_ribbon_15"/>
</dbReference>
<proteinExistence type="predicted"/>
<sequence>MFIFGFGHRTLKKYGKIISPCLTCSKGQSNIDFIRVTIWFTLFFVPIIPISKKYLLICSHCKDVEEVDKKTFFDYLNNTIKKDSFGSENKNNQTVWYGKTETQINYLKEMERLKKERERIINEN</sequence>
<organism evidence="2 3">
    <name type="scientific">Natranaerovirga hydrolytica</name>
    <dbReference type="NCBI Taxonomy" id="680378"/>
    <lineage>
        <taxon>Bacteria</taxon>
        <taxon>Bacillati</taxon>
        <taxon>Bacillota</taxon>
        <taxon>Clostridia</taxon>
        <taxon>Lachnospirales</taxon>
        <taxon>Natranaerovirgaceae</taxon>
        <taxon>Natranaerovirga</taxon>
    </lineage>
</organism>
<dbReference type="Pfam" id="PF17032">
    <property type="entry name" value="Zn_ribbon_15"/>
    <property type="match status" value="1"/>
</dbReference>
<gene>
    <name evidence="2" type="ORF">EDC19_2049</name>
</gene>
<protein>
    <submittedName>
        <fullName evidence="2">Zinc ribbon family protein</fullName>
    </submittedName>
</protein>
<reference evidence="2 3" key="1">
    <citation type="submission" date="2019-03" db="EMBL/GenBank/DDBJ databases">
        <title>Genomic Encyclopedia of Type Strains, Phase IV (KMG-IV): sequencing the most valuable type-strain genomes for metagenomic binning, comparative biology and taxonomic classification.</title>
        <authorList>
            <person name="Goeker M."/>
        </authorList>
    </citation>
    <scope>NUCLEOTIDE SEQUENCE [LARGE SCALE GENOMIC DNA]</scope>
    <source>
        <strain evidence="2 3">DSM 24176</strain>
    </source>
</reference>
<dbReference type="OrthoDB" id="166721at2"/>
<feature type="domain" description="Zinc-ribbon 15" evidence="1">
    <location>
        <begin position="21"/>
        <end position="69"/>
    </location>
</feature>
<keyword evidence="3" id="KW-1185">Reference proteome</keyword>
<evidence type="ECO:0000313" key="2">
    <source>
        <dbReference type="EMBL" id="TCK92893.1"/>
    </source>
</evidence>
<dbReference type="AlphaFoldDB" id="A0A4R1MSJ0"/>
<evidence type="ECO:0000259" key="1">
    <source>
        <dbReference type="Pfam" id="PF17032"/>
    </source>
</evidence>